<dbReference type="Pfam" id="PF01715">
    <property type="entry name" value="IPPT"/>
    <property type="match status" value="1"/>
</dbReference>
<proteinExistence type="predicted"/>
<evidence type="ECO:0000313" key="1">
    <source>
        <dbReference type="EMBL" id="CAB4529748.1"/>
    </source>
</evidence>
<reference evidence="1" key="1">
    <citation type="submission" date="2020-05" db="EMBL/GenBank/DDBJ databases">
        <authorList>
            <person name="Chiriac C."/>
            <person name="Salcher M."/>
            <person name="Ghai R."/>
            <person name="Kavagutti S V."/>
        </authorList>
    </citation>
    <scope>NUCLEOTIDE SEQUENCE</scope>
</reference>
<dbReference type="AlphaFoldDB" id="A0A6J6ATV0"/>
<sequence length="142" mass="16310">MIRALEVIEITGKPFTANLPREDSTQYPDALQCGLVMDREHLRTRIDDRVDLMWEKGFVAEVDSLIRDGILDGVTAQRAIGYSSLIAMRAGKMSEGEAKEETKRATRQYARRQETWFSRDARINWISPQSDRFATIMQKINS</sequence>
<dbReference type="Gene3D" id="3.40.50.300">
    <property type="entry name" value="P-loop containing nucleotide triphosphate hydrolases"/>
    <property type="match status" value="1"/>
</dbReference>
<accession>A0A6J6ATV0</accession>
<gene>
    <name evidence="1" type="ORF">UFOPK1399_00083</name>
</gene>
<name>A0A6J6ATV0_9ZZZZ</name>
<protein>
    <submittedName>
        <fullName evidence="1">Unannotated protein</fullName>
    </submittedName>
</protein>
<organism evidence="1">
    <name type="scientific">freshwater metagenome</name>
    <dbReference type="NCBI Taxonomy" id="449393"/>
    <lineage>
        <taxon>unclassified sequences</taxon>
        <taxon>metagenomes</taxon>
        <taxon>ecological metagenomes</taxon>
    </lineage>
</organism>
<dbReference type="EMBL" id="CAEZSD010000004">
    <property type="protein sequence ID" value="CAB4529748.1"/>
    <property type="molecule type" value="Genomic_DNA"/>
</dbReference>
<dbReference type="InterPro" id="IPR027417">
    <property type="entry name" value="P-loop_NTPase"/>
</dbReference>